<dbReference type="GO" id="GO:0005886">
    <property type="term" value="C:plasma membrane"/>
    <property type="evidence" value="ECO:0007669"/>
    <property type="project" value="UniProtKB-SubCell"/>
</dbReference>
<evidence type="ECO:0000256" key="9">
    <source>
        <dbReference type="ARBA" id="ARBA00022833"/>
    </source>
</evidence>
<keyword evidence="4" id="KW-1003">Cell membrane</keyword>
<dbReference type="Pfam" id="PF02163">
    <property type="entry name" value="Peptidase_M50"/>
    <property type="match status" value="1"/>
</dbReference>
<keyword evidence="5" id="KW-0645">Protease</keyword>
<evidence type="ECO:0000256" key="7">
    <source>
        <dbReference type="ARBA" id="ARBA00022723"/>
    </source>
</evidence>
<evidence type="ECO:0000256" key="3">
    <source>
        <dbReference type="ARBA" id="ARBA00007931"/>
    </source>
</evidence>
<reference evidence="15 16" key="1">
    <citation type="journal article" date="2015" name="Nature">
        <title>rRNA introns, odd ribosomes, and small enigmatic genomes across a large radiation of phyla.</title>
        <authorList>
            <person name="Brown C.T."/>
            <person name="Hug L.A."/>
            <person name="Thomas B.C."/>
            <person name="Sharon I."/>
            <person name="Castelle C.J."/>
            <person name="Singh A."/>
            <person name="Wilkins M.J."/>
            <person name="Williams K.H."/>
            <person name="Banfield J.F."/>
        </authorList>
    </citation>
    <scope>NUCLEOTIDE SEQUENCE [LARGE SCALE GENOMIC DNA]</scope>
</reference>
<dbReference type="InterPro" id="IPR008915">
    <property type="entry name" value="Peptidase_M50"/>
</dbReference>
<dbReference type="InterPro" id="IPR052348">
    <property type="entry name" value="Metallopeptidase_M50B"/>
</dbReference>
<evidence type="ECO:0000256" key="4">
    <source>
        <dbReference type="ARBA" id="ARBA00022475"/>
    </source>
</evidence>
<feature type="transmembrane region" description="Helical" evidence="13">
    <location>
        <begin position="51"/>
        <end position="69"/>
    </location>
</feature>
<keyword evidence="12 13" id="KW-0472">Membrane</keyword>
<evidence type="ECO:0000256" key="5">
    <source>
        <dbReference type="ARBA" id="ARBA00022670"/>
    </source>
</evidence>
<dbReference type="GO" id="GO:0046872">
    <property type="term" value="F:metal ion binding"/>
    <property type="evidence" value="ECO:0007669"/>
    <property type="project" value="UniProtKB-KW"/>
</dbReference>
<comment type="subcellular location">
    <subcellularLocation>
        <location evidence="2">Cell membrane</location>
        <topology evidence="2">Multi-pass membrane protein</topology>
    </subcellularLocation>
</comment>
<dbReference type="CDD" id="cd06158">
    <property type="entry name" value="S2P-M50_like_1"/>
    <property type="match status" value="1"/>
</dbReference>
<dbReference type="STRING" id="1618436.UV59_C0023G0012"/>
<dbReference type="PANTHER" id="PTHR35864">
    <property type="entry name" value="ZINC METALLOPROTEASE MJ0611-RELATED"/>
    <property type="match status" value="1"/>
</dbReference>
<evidence type="ECO:0000256" key="12">
    <source>
        <dbReference type="ARBA" id="ARBA00023136"/>
    </source>
</evidence>
<keyword evidence="9" id="KW-0862">Zinc</keyword>
<feature type="transmembrane region" description="Helical" evidence="13">
    <location>
        <begin position="183"/>
        <end position="206"/>
    </location>
</feature>
<proteinExistence type="inferred from homology"/>
<keyword evidence="6 13" id="KW-0812">Transmembrane</keyword>
<evidence type="ECO:0000313" key="15">
    <source>
        <dbReference type="EMBL" id="KKS84258.1"/>
    </source>
</evidence>
<dbReference type="Proteomes" id="UP000034543">
    <property type="component" value="Unassembled WGS sequence"/>
</dbReference>
<feature type="transmembrane region" description="Helical" evidence="13">
    <location>
        <begin position="129"/>
        <end position="154"/>
    </location>
</feature>
<evidence type="ECO:0000256" key="6">
    <source>
        <dbReference type="ARBA" id="ARBA00022692"/>
    </source>
</evidence>
<accession>A0A0G1FBP6</accession>
<comment type="caution">
    <text evidence="15">The sequence shown here is derived from an EMBL/GenBank/DDBJ whole genome shotgun (WGS) entry which is preliminary data.</text>
</comment>
<keyword evidence="11" id="KW-0482">Metalloprotease</keyword>
<feature type="transmembrane region" description="Helical" evidence="13">
    <location>
        <begin position="89"/>
        <end position="109"/>
    </location>
</feature>
<keyword evidence="7" id="KW-0479">Metal-binding</keyword>
<keyword evidence="8" id="KW-0378">Hydrolase</keyword>
<keyword evidence="10 13" id="KW-1133">Transmembrane helix</keyword>
<protein>
    <submittedName>
        <fullName evidence="15">Peptidase M50</fullName>
    </submittedName>
</protein>
<evidence type="ECO:0000256" key="13">
    <source>
        <dbReference type="SAM" id="Phobius"/>
    </source>
</evidence>
<dbReference type="PATRIC" id="fig|1618436.3.peg.1097"/>
<organism evidence="15 16">
    <name type="scientific">Candidatus Gottesmanbacteria bacterium GW2011_GWA1_43_11</name>
    <dbReference type="NCBI Taxonomy" id="1618436"/>
    <lineage>
        <taxon>Bacteria</taxon>
        <taxon>Candidatus Gottesmaniibacteriota</taxon>
    </lineage>
</organism>
<name>A0A0G1FBP6_9BACT</name>
<dbReference type="InterPro" id="IPR044537">
    <property type="entry name" value="Rip2-like"/>
</dbReference>
<feature type="domain" description="Peptidase M50" evidence="14">
    <location>
        <begin position="14"/>
        <end position="190"/>
    </location>
</feature>
<evidence type="ECO:0000256" key="8">
    <source>
        <dbReference type="ARBA" id="ARBA00022801"/>
    </source>
</evidence>
<dbReference type="AlphaFoldDB" id="A0A0G1FBP6"/>
<dbReference type="PANTHER" id="PTHR35864:SF1">
    <property type="entry name" value="ZINC METALLOPROTEASE YWHC-RELATED"/>
    <property type="match status" value="1"/>
</dbReference>
<gene>
    <name evidence="15" type="ORF">UV59_C0023G0012</name>
</gene>
<dbReference type="GO" id="GO:0008237">
    <property type="term" value="F:metallopeptidase activity"/>
    <property type="evidence" value="ECO:0007669"/>
    <property type="project" value="UniProtKB-KW"/>
</dbReference>
<sequence>MNLTLEIFSFIVGFLAIVVAITVHEFAHAFLADRLGDPTPRLQGRLTLNPLAHLDPIGTLLLLIARFGWGKPVQFDPFNLRNPRRDAALISIAGPISNLLLATAASIVLRVLLGLQYSVIAHTTETIGIIAAILISFLNSLIYMNVVLAIFNLIPIHPLDGFKIVGGFLNPSQAREWYSLERYGFIFLILLIFPMFGNTAPISYILSPALKIILSILLPSSGATI</sequence>
<evidence type="ECO:0000256" key="2">
    <source>
        <dbReference type="ARBA" id="ARBA00004651"/>
    </source>
</evidence>
<dbReference type="EMBL" id="LCFB01000023">
    <property type="protein sequence ID" value="KKS84258.1"/>
    <property type="molecule type" value="Genomic_DNA"/>
</dbReference>
<evidence type="ECO:0000313" key="16">
    <source>
        <dbReference type="Proteomes" id="UP000034543"/>
    </source>
</evidence>
<comment type="similarity">
    <text evidence="3">Belongs to the peptidase M50B family.</text>
</comment>
<feature type="transmembrane region" description="Helical" evidence="13">
    <location>
        <begin position="7"/>
        <end position="31"/>
    </location>
</feature>
<dbReference type="GO" id="GO:0006508">
    <property type="term" value="P:proteolysis"/>
    <property type="evidence" value="ECO:0007669"/>
    <property type="project" value="UniProtKB-KW"/>
</dbReference>
<evidence type="ECO:0000256" key="11">
    <source>
        <dbReference type="ARBA" id="ARBA00023049"/>
    </source>
</evidence>
<comment type="cofactor">
    <cofactor evidence="1">
        <name>Zn(2+)</name>
        <dbReference type="ChEBI" id="CHEBI:29105"/>
    </cofactor>
</comment>
<evidence type="ECO:0000259" key="14">
    <source>
        <dbReference type="Pfam" id="PF02163"/>
    </source>
</evidence>
<evidence type="ECO:0000256" key="10">
    <source>
        <dbReference type="ARBA" id="ARBA00022989"/>
    </source>
</evidence>
<evidence type="ECO:0000256" key="1">
    <source>
        <dbReference type="ARBA" id="ARBA00001947"/>
    </source>
</evidence>